<reference evidence="2 3" key="1">
    <citation type="submission" date="2016-05" db="EMBL/GenBank/DDBJ databases">
        <title>Complete genome sequence of Corynebacterium crudilactis, a new Corynebacterium species isolated from raw cow's milk.</title>
        <authorList>
            <person name="Christian R."/>
            <person name="Zimmermann J."/>
            <person name="Lipski A."/>
            <person name="Kalinowski J."/>
        </authorList>
    </citation>
    <scope>NUCLEOTIDE SEQUENCE [LARGE SCALE GENOMIC DNA]</scope>
    <source>
        <strain evidence="2 3">JZ16</strain>
    </source>
</reference>
<keyword evidence="1" id="KW-0472">Membrane</keyword>
<dbReference type="RefSeq" id="WP_066568464.1">
    <property type="nucleotide sequence ID" value="NZ_CP015622.1"/>
</dbReference>
<name>A0A172QWE4_9CORY</name>
<accession>A0A172QWE4</accession>
<evidence type="ECO:0000256" key="1">
    <source>
        <dbReference type="SAM" id="Phobius"/>
    </source>
</evidence>
<sequence length="68" mass="7516">MKEDLQRRAVVKAIIVFLSGVLIGMYIGIMHSNAVVTVGFIIAGLVAATVVYVVNRPRNINREHPRLD</sequence>
<keyword evidence="1" id="KW-0812">Transmembrane</keyword>
<evidence type="ECO:0000313" key="2">
    <source>
        <dbReference type="EMBL" id="ANE04966.1"/>
    </source>
</evidence>
<dbReference type="EMBL" id="CP015622">
    <property type="protein sequence ID" value="ANE04966.1"/>
    <property type="molecule type" value="Genomic_DNA"/>
</dbReference>
<feature type="transmembrane region" description="Helical" evidence="1">
    <location>
        <begin position="35"/>
        <end position="54"/>
    </location>
</feature>
<evidence type="ECO:0000313" key="3">
    <source>
        <dbReference type="Proteomes" id="UP000076929"/>
    </source>
</evidence>
<dbReference type="Proteomes" id="UP000076929">
    <property type="component" value="Chromosome"/>
</dbReference>
<keyword evidence="3" id="KW-1185">Reference proteome</keyword>
<dbReference type="OrthoDB" id="4422445at2"/>
<feature type="transmembrane region" description="Helical" evidence="1">
    <location>
        <begin position="9"/>
        <end position="29"/>
    </location>
</feature>
<dbReference type="AlphaFoldDB" id="A0A172QWE4"/>
<dbReference type="KEGG" id="ccjz:ccrud_12670"/>
<protein>
    <submittedName>
        <fullName evidence="2">Uncharacterized protein</fullName>
    </submittedName>
</protein>
<organism evidence="2 3">
    <name type="scientific">Corynebacterium crudilactis</name>
    <dbReference type="NCBI Taxonomy" id="1652495"/>
    <lineage>
        <taxon>Bacteria</taxon>
        <taxon>Bacillati</taxon>
        <taxon>Actinomycetota</taxon>
        <taxon>Actinomycetes</taxon>
        <taxon>Mycobacteriales</taxon>
        <taxon>Corynebacteriaceae</taxon>
        <taxon>Corynebacterium</taxon>
    </lineage>
</organism>
<gene>
    <name evidence="2" type="ORF">ccrud_12670</name>
</gene>
<keyword evidence="1" id="KW-1133">Transmembrane helix</keyword>
<proteinExistence type="predicted"/>